<keyword evidence="1" id="KW-0472">Membrane</keyword>
<dbReference type="RefSeq" id="WP_134243959.1">
    <property type="nucleotide sequence ID" value="NZ_SNTY01000016.1"/>
</dbReference>
<dbReference type="EMBL" id="SNTY01000016">
    <property type="protein sequence ID" value="TEU28579.1"/>
    <property type="molecule type" value="Genomic_DNA"/>
</dbReference>
<proteinExistence type="predicted"/>
<evidence type="ECO:0000256" key="1">
    <source>
        <dbReference type="SAM" id="Phobius"/>
    </source>
</evidence>
<dbReference type="Proteomes" id="UP000297834">
    <property type="component" value="Unassembled WGS sequence"/>
</dbReference>
<feature type="transmembrane region" description="Helical" evidence="1">
    <location>
        <begin position="51"/>
        <end position="69"/>
    </location>
</feature>
<keyword evidence="3" id="KW-1185">Reference proteome</keyword>
<sequence>MVDDKKNSFSQYKKLIAARKEALYFAPLKIFGIGATLIVILAQIPNLNSNFINYFILIYFILSAIYLYIISIKSSMNNICPFCEKEFFSNSILFTGFYKKNCQHCHMPFKKKD</sequence>
<protein>
    <submittedName>
        <fullName evidence="2">Uncharacterized protein</fullName>
    </submittedName>
</protein>
<comment type="caution">
    <text evidence="2">The sequence shown here is derived from an EMBL/GenBank/DDBJ whole genome shotgun (WGS) entry which is preliminary data.</text>
</comment>
<evidence type="ECO:0000313" key="3">
    <source>
        <dbReference type="Proteomes" id="UP000297834"/>
    </source>
</evidence>
<feature type="transmembrane region" description="Helical" evidence="1">
    <location>
        <begin position="21"/>
        <end position="45"/>
    </location>
</feature>
<reference evidence="2 3" key="1">
    <citation type="submission" date="2019-03" db="EMBL/GenBank/DDBJ databases">
        <title>Alkanindiges illinoisensis: a potential pathogenic isolated from ascites of a gastric cancer patient with abdominal metastasis.</title>
        <authorList>
            <person name="Hu X."/>
            <person name="Yang B."/>
            <person name="Yan X."/>
            <person name="Lin L."/>
            <person name="Zhao H."/>
            <person name="Zhou F."/>
            <person name="Su B."/>
            <person name="Chen J."/>
            <person name="Rui Y."/>
            <person name="Wang Q."/>
            <person name="Zheng L."/>
        </authorList>
    </citation>
    <scope>NUCLEOTIDE SEQUENCE [LARGE SCALE GENOMIC DNA]</scope>
    <source>
        <strain evidence="2 3">NFYY 23406</strain>
    </source>
</reference>
<name>A0A4Y7XD76_9GAMM</name>
<gene>
    <name evidence="2" type="ORF">E2B99_05550</name>
</gene>
<keyword evidence="1" id="KW-1133">Transmembrane helix</keyword>
<accession>A0A4Y7XD76</accession>
<evidence type="ECO:0000313" key="2">
    <source>
        <dbReference type="EMBL" id="TEU28579.1"/>
    </source>
</evidence>
<keyword evidence="1" id="KW-0812">Transmembrane</keyword>
<dbReference type="AlphaFoldDB" id="A0A4Y7XD76"/>
<organism evidence="2 3">
    <name type="scientific">Alkanindiges illinoisensis</name>
    <dbReference type="NCBI Taxonomy" id="197183"/>
    <lineage>
        <taxon>Bacteria</taxon>
        <taxon>Pseudomonadati</taxon>
        <taxon>Pseudomonadota</taxon>
        <taxon>Gammaproteobacteria</taxon>
        <taxon>Moraxellales</taxon>
        <taxon>Moraxellaceae</taxon>
        <taxon>Alkanindiges</taxon>
    </lineage>
</organism>